<evidence type="ECO:0000256" key="1">
    <source>
        <dbReference type="ARBA" id="ARBA00023015"/>
    </source>
</evidence>
<protein>
    <recommendedName>
        <fullName evidence="4">HTH luxR-type domain-containing protein</fullName>
    </recommendedName>
</protein>
<evidence type="ECO:0000259" key="4">
    <source>
        <dbReference type="PROSITE" id="PS50043"/>
    </source>
</evidence>
<dbReference type="SUPFAM" id="SSF52540">
    <property type="entry name" value="P-loop containing nucleoside triphosphate hydrolases"/>
    <property type="match status" value="1"/>
</dbReference>
<dbReference type="SMART" id="SM00421">
    <property type="entry name" value="HTH_LUXR"/>
    <property type="match status" value="1"/>
</dbReference>
<dbReference type="EMBL" id="WHPC01000013">
    <property type="protein sequence ID" value="MPV36533.1"/>
    <property type="molecule type" value="Genomic_DNA"/>
</dbReference>
<gene>
    <name evidence="5" type="ORF">GB881_05605</name>
</gene>
<reference evidence="5 6" key="1">
    <citation type="submission" date="2019-10" db="EMBL/GenBank/DDBJ databases">
        <title>Georgenia wutianyii sp. nov. and Georgenia yuyongxinii sp. nov. isolated from plateau pika (Ochotona curzoniae) in the Qinghai-Tibet plateau of China.</title>
        <authorList>
            <person name="Tian Z."/>
        </authorList>
    </citation>
    <scope>NUCLEOTIDE SEQUENCE [LARGE SCALE GENOMIC DNA]</scope>
    <source>
        <strain evidence="5 6">JCM 19765</strain>
    </source>
</reference>
<dbReference type="OrthoDB" id="134985at2"/>
<proteinExistence type="predicted"/>
<evidence type="ECO:0000256" key="2">
    <source>
        <dbReference type="ARBA" id="ARBA00023125"/>
    </source>
</evidence>
<dbReference type="InterPro" id="IPR027417">
    <property type="entry name" value="P-loop_NTPase"/>
</dbReference>
<dbReference type="InterPro" id="IPR000792">
    <property type="entry name" value="Tscrpt_reg_LuxR_C"/>
</dbReference>
<name>A0A6N7EHB0_9MICO</name>
<dbReference type="InterPro" id="IPR036388">
    <property type="entry name" value="WH-like_DNA-bd_sf"/>
</dbReference>
<sequence>MPAAFTPAPAAARALGGLPPLVVIQAPRGYGKSTTASQWLRRSDLPDHDLVWLAVSPRTTDRDGFWAEVHEELVRVGYSARRHDGDGWEELGRAARERRRHLVIVIDSYERVTDEGVDDELVELAQRHENLHLVLLMRRMRPAVALARAAPEAVVLQAPDLVLGPAQTRTLATGLGLEITPDAAERLCHGLAGWPGLLRVALLTSSSSADGDPVIETSSLAAYLRVVVQDLGSDSLEEVLGALAVPENFTPEVAEALLDAGTIKSAESVLTRMLRAGLIVTVDDGVFAYPPILKEAANQILLEDDPARYWHLNATMARICRREGQAEEALAHAVRSRELALLAEVIEEFWPQLLVADRARLRTALGQLGPRLLAGSPTLVGLRDHVLPAEQPRWFLELLQSDLPVIAPGESTIAVAHDDLEDPGTAAVLVELGMVQLAEADLVAAAFAFHEAVGRSVERRPTVLREAGAGVALCATLLGHLGIGARWIEWVGTQPTARPGPLESVARLAVPATAGLDRLQDVALPDRPPELPEDRRWLESVLVYVWASHALHRGRTVEVLSDLEQYQDRNRHRPVTRLGETLVGASLVDLCIATEQLARGRQTLPPVTPGHPEEGLLRSTRARLALYSGDDEQAMSLTVDVATLAATRPRVALNLSLTRAVAAHRMSQRAAAAEAMHLATRLAERTGILRPFLLVPRSDLDAVAASLPQSRAVLEEVDQAAMSGPFPDPVHVQPLSGREVQVLRELGSGRPLPLMARRLFVSESTVKTQVRSIYRKLGVHSRTEAIERGRLLGLLPSED</sequence>
<dbReference type="Pfam" id="PF00196">
    <property type="entry name" value="GerE"/>
    <property type="match status" value="1"/>
</dbReference>
<feature type="domain" description="HTH luxR-type" evidence="4">
    <location>
        <begin position="728"/>
        <end position="793"/>
    </location>
</feature>
<dbReference type="GO" id="GO:0006355">
    <property type="term" value="P:regulation of DNA-templated transcription"/>
    <property type="evidence" value="ECO:0007669"/>
    <property type="project" value="InterPro"/>
</dbReference>
<keyword evidence="2" id="KW-0238">DNA-binding</keyword>
<dbReference type="CDD" id="cd06170">
    <property type="entry name" value="LuxR_C_like"/>
    <property type="match status" value="1"/>
</dbReference>
<keyword evidence="1" id="KW-0805">Transcription regulation</keyword>
<dbReference type="PANTHER" id="PTHR44688:SF25">
    <property type="entry name" value="HTH LUXR-TYPE DOMAIN-CONTAINING PROTEIN"/>
    <property type="match status" value="1"/>
</dbReference>
<dbReference type="AlphaFoldDB" id="A0A6N7EHB0"/>
<dbReference type="RefSeq" id="WP_152194698.1">
    <property type="nucleotide sequence ID" value="NZ_VUKD01000002.1"/>
</dbReference>
<dbReference type="Gene3D" id="3.40.50.300">
    <property type="entry name" value="P-loop containing nucleotide triphosphate hydrolases"/>
    <property type="match status" value="1"/>
</dbReference>
<organism evidence="5 6">
    <name type="scientific">Georgenia subflava</name>
    <dbReference type="NCBI Taxonomy" id="1622177"/>
    <lineage>
        <taxon>Bacteria</taxon>
        <taxon>Bacillati</taxon>
        <taxon>Actinomycetota</taxon>
        <taxon>Actinomycetes</taxon>
        <taxon>Micrococcales</taxon>
        <taxon>Bogoriellaceae</taxon>
        <taxon>Georgenia</taxon>
    </lineage>
</organism>
<dbReference type="GO" id="GO:0003677">
    <property type="term" value="F:DNA binding"/>
    <property type="evidence" value="ECO:0007669"/>
    <property type="project" value="UniProtKB-KW"/>
</dbReference>
<dbReference type="PANTHER" id="PTHR44688">
    <property type="entry name" value="DNA-BINDING TRANSCRIPTIONAL ACTIVATOR DEVR_DOSR"/>
    <property type="match status" value="1"/>
</dbReference>
<evidence type="ECO:0000313" key="6">
    <source>
        <dbReference type="Proteomes" id="UP000437709"/>
    </source>
</evidence>
<keyword evidence="3" id="KW-0804">Transcription</keyword>
<dbReference type="Proteomes" id="UP000437709">
    <property type="component" value="Unassembled WGS sequence"/>
</dbReference>
<dbReference type="SUPFAM" id="SSF46894">
    <property type="entry name" value="C-terminal effector domain of the bipartite response regulators"/>
    <property type="match status" value="1"/>
</dbReference>
<dbReference type="PROSITE" id="PS50043">
    <property type="entry name" value="HTH_LUXR_2"/>
    <property type="match status" value="1"/>
</dbReference>
<accession>A0A6N7EHB0</accession>
<comment type="caution">
    <text evidence="5">The sequence shown here is derived from an EMBL/GenBank/DDBJ whole genome shotgun (WGS) entry which is preliminary data.</text>
</comment>
<dbReference type="Gene3D" id="1.10.10.10">
    <property type="entry name" value="Winged helix-like DNA-binding domain superfamily/Winged helix DNA-binding domain"/>
    <property type="match status" value="1"/>
</dbReference>
<evidence type="ECO:0000313" key="5">
    <source>
        <dbReference type="EMBL" id="MPV36533.1"/>
    </source>
</evidence>
<dbReference type="PRINTS" id="PR00038">
    <property type="entry name" value="HTHLUXR"/>
</dbReference>
<dbReference type="InterPro" id="IPR016032">
    <property type="entry name" value="Sig_transdc_resp-reg_C-effctor"/>
</dbReference>
<evidence type="ECO:0000256" key="3">
    <source>
        <dbReference type="ARBA" id="ARBA00023163"/>
    </source>
</evidence>
<keyword evidence="6" id="KW-1185">Reference proteome</keyword>